<protein>
    <submittedName>
        <fullName evidence="1">Uncharacterized protein</fullName>
    </submittedName>
</protein>
<accession>A0ABZ0Z4Q1</accession>
<reference evidence="1 2" key="1">
    <citation type="submission" date="2023-11" db="EMBL/GenBank/DDBJ databases">
        <authorList>
            <person name="Cook R."/>
            <person name="Crisci M."/>
            <person name="Pye H."/>
            <person name="Adriaenssens E."/>
            <person name="Santini J."/>
        </authorList>
    </citation>
    <scope>NUCLEOTIDE SEQUENCE [LARGE SCALE GENOMIC DNA]</scope>
    <source>
        <strain evidence="1">Lak_Megaphage_RVC_JS4_GC31</strain>
    </source>
</reference>
<sequence length="121" mass="14583">MIMIPEYSSFIGNFLYRSLNLPDMILASIELSRRAYEFYNQYISKTKEIKKNIVRPSLVMFKKLYTKSLEEFGLQSTYHDLVELYYFFKKSKMMYRLSIDKFNLQFSSLFSTKSYVGQFNF</sequence>
<evidence type="ECO:0000313" key="1">
    <source>
        <dbReference type="EMBL" id="WQJ53059.1"/>
    </source>
</evidence>
<dbReference type="Proteomes" id="UP001349343">
    <property type="component" value="Segment"/>
</dbReference>
<proteinExistence type="predicted"/>
<organism evidence="1 2">
    <name type="scientific">phage Lak_Megaphage_RVC_JS4_GC31</name>
    <dbReference type="NCBI Taxonomy" id="3109228"/>
    <lineage>
        <taxon>Viruses</taxon>
        <taxon>Duplodnaviria</taxon>
        <taxon>Heunggongvirae</taxon>
        <taxon>Uroviricota</taxon>
        <taxon>Caudoviricetes</taxon>
        <taxon>Caudoviricetes code 15 clade</taxon>
    </lineage>
</organism>
<name>A0ABZ0Z4Q1_9CAUD</name>
<keyword evidence="2" id="KW-1185">Reference proteome</keyword>
<evidence type="ECO:0000313" key="2">
    <source>
        <dbReference type="Proteomes" id="UP001349343"/>
    </source>
</evidence>
<dbReference type="EMBL" id="OR769222">
    <property type="protein sequence ID" value="WQJ53059.1"/>
    <property type="molecule type" value="Genomic_DNA"/>
</dbReference>